<evidence type="ECO:0008006" key="4">
    <source>
        <dbReference type="Google" id="ProtNLM"/>
    </source>
</evidence>
<accession>A0A974MRG6</accession>
<dbReference type="RefSeq" id="WP_024305482.1">
    <property type="nucleotide sequence ID" value="NZ_CP059433.1"/>
</dbReference>
<sequence length="180" mass="21204">MIISINIDEQNFKTLNTIKGETKISISKIINFLISKYAVNNKDIKIKDNDDLLDIKKINLHEPIKQIRVRLTKQEYDFLSISAKKNGFNLTSKEIRYRLLNTINKNKYYTNLELEDFCKSRSEINTIGRNLNSLVKLLRTRNIIKFDDENFKKSIESLNTKIDNLSNELSEILIRSNQRY</sequence>
<dbReference type="AlphaFoldDB" id="A0A974MRG6"/>
<feature type="coiled-coil region" evidence="1">
    <location>
        <begin position="148"/>
        <end position="175"/>
    </location>
</feature>
<evidence type="ECO:0000256" key="1">
    <source>
        <dbReference type="SAM" id="Coils"/>
    </source>
</evidence>
<dbReference type="Proteomes" id="UP000514628">
    <property type="component" value="Plasmid pCFViADRI1362_P1"/>
</dbReference>
<organism evidence="2 3">
    <name type="scientific">Campylobacter fetus</name>
    <dbReference type="NCBI Taxonomy" id="196"/>
    <lineage>
        <taxon>Bacteria</taxon>
        <taxon>Pseudomonadati</taxon>
        <taxon>Campylobacterota</taxon>
        <taxon>Epsilonproteobacteria</taxon>
        <taxon>Campylobacterales</taxon>
        <taxon>Campylobacteraceae</taxon>
        <taxon>Campylobacter</taxon>
    </lineage>
</organism>
<keyword evidence="1" id="KW-0175">Coiled coil</keyword>
<name>A0A974MRG6_CAMFE</name>
<protein>
    <recommendedName>
        <fullName evidence="4">Plasmid mobilization relaxosome protein MobC</fullName>
    </recommendedName>
</protein>
<geneLocation type="plasmid" evidence="3">
    <name>pcfviadri1362_p1</name>
</geneLocation>
<evidence type="ECO:0000313" key="2">
    <source>
        <dbReference type="EMBL" id="QMS59868.1"/>
    </source>
</evidence>
<evidence type="ECO:0000313" key="3">
    <source>
        <dbReference type="Proteomes" id="UP000514628"/>
    </source>
</evidence>
<keyword evidence="2" id="KW-0614">Plasmid</keyword>
<reference evidence="3" key="1">
    <citation type="submission" date="2020-07" db="EMBL/GenBank/DDBJ databases">
        <title>A comparison of fourteen fully characterised mammalian-associated Campylobacter fetus isolates suggests a mechanism by which bovine-adapted biotypes have evolved high genomic plasticity.</title>
        <authorList>
            <person name="Nadin-Davis S.A."/>
            <person name="Chmara J.T."/>
            <person name="Carillo C."/>
            <person name="Amoako K."/>
            <person name="Goji N."/>
            <person name="Duceppe M.-O."/>
            <person name="Devenish J."/>
        </authorList>
    </citation>
    <scope>NUCLEOTIDE SEQUENCE [LARGE SCALE GENOMIC DNA]</scope>
    <source>
        <strain evidence="3">CFViADRI1362</strain>
        <plasmid evidence="3">pcfviadri1362_p1</plasmid>
    </source>
</reference>
<dbReference type="EMBL" id="CP059433">
    <property type="protein sequence ID" value="QMS59868.1"/>
    <property type="molecule type" value="Genomic_DNA"/>
</dbReference>
<proteinExistence type="predicted"/>
<gene>
    <name evidence="2" type="ORF">GZ989_011115</name>
</gene>